<sequence length="842" mass="89550">MNAHFSRNWALALLASGGLLALGAARPRPVDESILQRLARQVSEYYATVLPEKAYLHLDKPVYATGETIWFSAYVVDGLRHQADSLSKVLYVDLVSPEQKIVARRTLRLQGGRAYGDLDVADTLAAGTYQLRAYTNWMRNAGDDFVYSRRLQVWAASPYTANAPPPPAVRRPVAGAPAVPAGRPDVQFFPEGGALVAGLPTVVACKAVDANGRGVDIKALIVDDRNAAVVPNFATTHLGMGHFAFTPAAGQHYRARVALPGGTTADYALPAVQASGYSLHVADAGPDYTVEARYQGPAGAPVPGPVMLLTEVRGFLVYMAPRPIGAGPATWKVSKARYPNGILHLTLVDGQGTPQAERLAFVQNGPAALPAALTPDKTGPYGLRAPVQVKVRVVDAAGQPLAATRLSVSVVETALAGLDPTAETIASNLLLTSDLAGYVEGPGYYFQNPTAETARALDDLLLTQGWRRFVWKNVVSGQPVGLEYPADQALALGGQVLSEHGYRPIPNSQLTFVETRPIRQVTTGVTNAAGRFRFVGFDGRDTAIVTLQARRAQGGSNVVIRPDTGPSVENLRLPPLPTPPVPVADFVKRSRQQQADEHEMDPSRHPVGMVTRNILLDNVAVTAKRVAVPPDDPRRLYGATGGTVIDFANTPSAQSGLNIFQVLQGRVAGLTISGSPPNMSIQIRNQGTPQFILDGMRVDADVINTLVSSDIQSVEVFKGNEGAIFGGTGGVIAIYTKRADPKYKGADKGPAPGIVTVRLPGYYQAREFYAPRYGAPTLTTPGPDPRRTSLYWNPTVRTDAAGEATLTFFTADVSGTFRATAEGITAAGQPVRGTATVTVQGK</sequence>
<feature type="region of interest" description="Disordered" evidence="1">
    <location>
        <begin position="557"/>
        <end position="581"/>
    </location>
</feature>
<feature type="chain" id="PRO_5016465288" description="TonB-dependent receptor plug domain-containing protein" evidence="2">
    <location>
        <begin position="22"/>
        <end position="842"/>
    </location>
</feature>
<evidence type="ECO:0000313" key="4">
    <source>
        <dbReference type="EMBL" id="AWM34521.1"/>
    </source>
</evidence>
<organism evidence="4 5">
    <name type="scientific">Hymenobacter nivis</name>
    <dbReference type="NCBI Taxonomy" id="1850093"/>
    <lineage>
        <taxon>Bacteria</taxon>
        <taxon>Pseudomonadati</taxon>
        <taxon>Bacteroidota</taxon>
        <taxon>Cytophagia</taxon>
        <taxon>Cytophagales</taxon>
        <taxon>Hymenobacteraceae</taxon>
        <taxon>Hymenobacter</taxon>
    </lineage>
</organism>
<feature type="signal peptide" evidence="2">
    <location>
        <begin position="1"/>
        <end position="21"/>
    </location>
</feature>
<keyword evidence="2" id="KW-0732">Signal</keyword>
<gene>
    <name evidence="4" type="ORF">DDQ68_18065</name>
</gene>
<evidence type="ECO:0000313" key="5">
    <source>
        <dbReference type="Proteomes" id="UP000245999"/>
    </source>
</evidence>
<dbReference type="Proteomes" id="UP000245999">
    <property type="component" value="Chromosome"/>
</dbReference>
<dbReference type="SUPFAM" id="SSF56935">
    <property type="entry name" value="Porins"/>
    <property type="match status" value="1"/>
</dbReference>
<accession>A0A2Z3GQ13</accession>
<dbReference type="OrthoDB" id="679547at2"/>
<dbReference type="Pfam" id="PF07715">
    <property type="entry name" value="Plug"/>
    <property type="match status" value="1"/>
</dbReference>
<protein>
    <recommendedName>
        <fullName evidence="3">TonB-dependent receptor plug domain-containing protein</fullName>
    </recommendedName>
</protein>
<dbReference type="AlphaFoldDB" id="A0A2Z3GQ13"/>
<proteinExistence type="predicted"/>
<evidence type="ECO:0000256" key="2">
    <source>
        <dbReference type="SAM" id="SignalP"/>
    </source>
</evidence>
<name>A0A2Z3GQ13_9BACT</name>
<dbReference type="InterPro" id="IPR037066">
    <property type="entry name" value="Plug_dom_sf"/>
</dbReference>
<dbReference type="EMBL" id="CP029145">
    <property type="protein sequence ID" value="AWM34521.1"/>
    <property type="molecule type" value="Genomic_DNA"/>
</dbReference>
<feature type="domain" description="TonB-dependent receptor plug" evidence="3">
    <location>
        <begin position="654"/>
        <end position="730"/>
    </location>
</feature>
<keyword evidence="5" id="KW-1185">Reference proteome</keyword>
<evidence type="ECO:0000259" key="3">
    <source>
        <dbReference type="Pfam" id="PF07715"/>
    </source>
</evidence>
<dbReference type="KEGG" id="hnv:DDQ68_18065"/>
<dbReference type="InterPro" id="IPR012910">
    <property type="entry name" value="Plug_dom"/>
</dbReference>
<evidence type="ECO:0000256" key="1">
    <source>
        <dbReference type="SAM" id="MobiDB-lite"/>
    </source>
</evidence>
<dbReference type="Gene3D" id="2.60.40.1930">
    <property type="match status" value="1"/>
</dbReference>
<reference evidence="5" key="1">
    <citation type="submission" date="2018-04" db="EMBL/GenBank/DDBJ databases">
        <title>Complete genome of Antarctic heterotrophic bacterium Hymenobacter nivis.</title>
        <authorList>
            <person name="Terashima M."/>
        </authorList>
    </citation>
    <scope>NUCLEOTIDE SEQUENCE [LARGE SCALE GENOMIC DNA]</scope>
    <source>
        <strain evidence="5">NBRC 111535</strain>
    </source>
</reference>
<dbReference type="Gene3D" id="2.170.130.10">
    <property type="entry name" value="TonB-dependent receptor, plug domain"/>
    <property type="match status" value="1"/>
</dbReference>